<accession>A0A1J7CPD7</accession>
<dbReference type="EMBL" id="MLFK01000002">
    <property type="protein sequence ID" value="OIV43444.1"/>
    <property type="molecule type" value="Genomic_DNA"/>
</dbReference>
<dbReference type="Pfam" id="PF09346">
    <property type="entry name" value="SMI1_KNR4"/>
    <property type="match status" value="1"/>
</dbReference>
<feature type="domain" description="Knr4/Smi1-like" evidence="1">
    <location>
        <begin position="23"/>
        <end position="168"/>
    </location>
</feature>
<dbReference type="RefSeq" id="WP_071635411.1">
    <property type="nucleotide sequence ID" value="NZ_MLFK01000002.1"/>
</dbReference>
<dbReference type="Proteomes" id="UP000182826">
    <property type="component" value="Unassembled WGS sequence"/>
</dbReference>
<sequence>MEQIKTRIAECELEYDEIKESSPASDEEIQQLASYFSLPLPEELIRFYKTIGGIESDDIFCISSAENLIRYIEQRADFAHNSTGIIDTIIAYWGNDRPELQKYQLLTQEETAKINASFQCIGWMTSEEDVEESSEYVIFDQNGNFTNVYCHQDDIKAATDQLLKFLESGLPKRTLKNVLDELFKRAEGTLSRWD</sequence>
<dbReference type="InterPro" id="IPR018958">
    <property type="entry name" value="Knr4/Smi1-like_dom"/>
</dbReference>
<dbReference type="OrthoDB" id="6027566at2"/>
<evidence type="ECO:0000259" key="1">
    <source>
        <dbReference type="SMART" id="SM00860"/>
    </source>
</evidence>
<reference evidence="2 3" key="1">
    <citation type="submission" date="2016-10" db="EMBL/GenBank/DDBJ databases">
        <title>Draft Genome Sequence of Rhizobacteria Flavobacterium johnsoniae CI04.</title>
        <authorList>
            <person name="Bravo J.I."/>
            <person name="Lozano G.L."/>
            <person name="Handelsman J."/>
        </authorList>
    </citation>
    <scope>NUCLEOTIDE SEQUENCE [LARGE SCALE GENOMIC DNA]</scope>
    <source>
        <strain evidence="2 3">CI04</strain>
    </source>
</reference>
<dbReference type="SMART" id="SM00860">
    <property type="entry name" value="SMI1_KNR4"/>
    <property type="match status" value="1"/>
</dbReference>
<dbReference type="SUPFAM" id="SSF160631">
    <property type="entry name" value="SMI1/KNR4-like"/>
    <property type="match status" value="1"/>
</dbReference>
<name>A0A1J7CPD7_FLAJO</name>
<comment type="caution">
    <text evidence="2">The sequence shown here is derived from an EMBL/GenBank/DDBJ whole genome shotgun (WGS) entry which is preliminary data.</text>
</comment>
<dbReference type="InterPro" id="IPR037883">
    <property type="entry name" value="Knr4/Smi1-like_sf"/>
</dbReference>
<evidence type="ECO:0000313" key="2">
    <source>
        <dbReference type="EMBL" id="OIV43444.1"/>
    </source>
</evidence>
<protein>
    <recommendedName>
        <fullName evidence="1">Knr4/Smi1-like domain-containing protein</fullName>
    </recommendedName>
</protein>
<keyword evidence="3" id="KW-1185">Reference proteome</keyword>
<proteinExistence type="predicted"/>
<evidence type="ECO:0000313" key="3">
    <source>
        <dbReference type="Proteomes" id="UP000182826"/>
    </source>
</evidence>
<gene>
    <name evidence="2" type="ORF">BKM63_04360</name>
</gene>
<dbReference type="AlphaFoldDB" id="A0A1J7CPD7"/>
<organism evidence="2 3">
    <name type="scientific">Flavobacterium johnsoniae</name>
    <name type="common">Cytophaga johnsonae</name>
    <dbReference type="NCBI Taxonomy" id="986"/>
    <lineage>
        <taxon>Bacteria</taxon>
        <taxon>Pseudomonadati</taxon>
        <taxon>Bacteroidota</taxon>
        <taxon>Flavobacteriia</taxon>
        <taxon>Flavobacteriales</taxon>
        <taxon>Flavobacteriaceae</taxon>
        <taxon>Flavobacterium</taxon>
    </lineage>
</organism>
<dbReference type="Gene3D" id="3.40.1580.10">
    <property type="entry name" value="SMI1/KNR4-like"/>
    <property type="match status" value="1"/>
</dbReference>